<organism evidence="1 2">
    <name type="scientific">Candidatus Methanofishera endochildressiae</name>
    <dbReference type="NCBI Taxonomy" id="2738884"/>
    <lineage>
        <taxon>Bacteria</taxon>
        <taxon>Pseudomonadati</taxon>
        <taxon>Pseudomonadota</taxon>
        <taxon>Gammaproteobacteria</taxon>
        <taxon>Candidatus Methanofishera</taxon>
    </lineage>
</organism>
<dbReference type="EMBL" id="JACCHS010000026">
    <property type="protein sequence ID" value="NYT46669.1"/>
    <property type="molecule type" value="Genomic_DNA"/>
</dbReference>
<comment type="caution">
    <text evidence="1">The sequence shown here is derived from an EMBL/GenBank/DDBJ whole genome shotgun (WGS) entry which is preliminary data.</text>
</comment>
<evidence type="ECO:0000313" key="1">
    <source>
        <dbReference type="EMBL" id="NYT46669.1"/>
    </source>
</evidence>
<protein>
    <submittedName>
        <fullName evidence="1">Uncharacterized protein</fullName>
    </submittedName>
</protein>
<dbReference type="Proteomes" id="UP000537890">
    <property type="component" value="Unassembled WGS sequence"/>
</dbReference>
<reference evidence="1 2" key="1">
    <citation type="submission" date="2020-05" db="EMBL/GenBank/DDBJ databases">
        <title>Horizontal transmission and recombination maintain forever young bacterial symbiont genomes.</title>
        <authorList>
            <person name="Russell S.L."/>
            <person name="Pepper-Tunick E."/>
            <person name="Svedberg J."/>
            <person name="Byrne A."/>
            <person name="Ruelas Castillo J."/>
            <person name="Vollmers C."/>
            <person name="Beinart R.A."/>
            <person name="Corbett-Detig R."/>
        </authorList>
    </citation>
    <scope>NUCLEOTIDE SEQUENCE [LARGE SCALE GENOMIC DNA]</scope>
    <source>
        <strain evidence="1">4727-3</strain>
    </source>
</reference>
<name>A0A7Z0MN79_9GAMM</name>
<dbReference type="AlphaFoldDB" id="A0A7Z0MN79"/>
<evidence type="ECO:0000313" key="2">
    <source>
        <dbReference type="Proteomes" id="UP000537890"/>
    </source>
</evidence>
<proteinExistence type="predicted"/>
<sequence>MNLKALKNTEEFKNFSKTVHKRVCGFLGPKPVIFFTQSGLKSGFTGALTKRQKGIIIRFLLQVTGYSRQQLTRLIQQYLNTGVVQLSDTNKPAGFKQTYTTTDIALLAEMDERYDTPSGGVVKKLCERAYSIFDEVQYKNIANISVSHLYNLRGSTGYQNQRRHFEKPPKKGFYW</sequence>
<accession>A0A7Z0MN79</accession>
<gene>
    <name evidence="1" type="ORF">H0A75_02385</name>
</gene>